<name>A0ABX8W3E4_9LACO</name>
<protein>
    <submittedName>
        <fullName evidence="1">TetR/AcrR family transcriptional regulator</fullName>
    </submittedName>
</protein>
<dbReference type="PANTHER" id="PTHR43479:SF7">
    <property type="entry name" value="TETR-FAMILY TRANSCRIPTIONAL REGULATOR"/>
    <property type="match status" value="1"/>
</dbReference>
<dbReference type="InterPro" id="IPR009057">
    <property type="entry name" value="Homeodomain-like_sf"/>
</dbReference>
<dbReference type="PANTHER" id="PTHR43479">
    <property type="entry name" value="ACREF/ENVCD OPERON REPRESSOR-RELATED"/>
    <property type="match status" value="1"/>
</dbReference>
<reference evidence="1 2" key="1">
    <citation type="submission" date="2020-01" db="EMBL/GenBank/DDBJ databases">
        <title>Vast differences in strain-level diversity in the gut microbiota of two closely related honey bee species.</title>
        <authorList>
            <person name="Ellegaard K.M."/>
            <person name="Suenami S."/>
            <person name="Miyazaki R."/>
            <person name="Engel P."/>
        </authorList>
    </citation>
    <scope>NUCLEOTIDE SEQUENCE [LARGE SCALE GENOMIC DNA]</scope>
    <source>
        <strain evidence="1 2">ESL0416</strain>
    </source>
</reference>
<dbReference type="Gene3D" id="1.10.357.10">
    <property type="entry name" value="Tetracycline Repressor, domain 2"/>
    <property type="match status" value="1"/>
</dbReference>
<accession>A0ABX8W3E4</accession>
<dbReference type="SUPFAM" id="SSF46689">
    <property type="entry name" value="Homeodomain-like"/>
    <property type="match status" value="1"/>
</dbReference>
<keyword evidence="2" id="KW-1185">Reference proteome</keyword>
<dbReference type="EMBL" id="CP048268">
    <property type="protein sequence ID" value="QYN52210.1"/>
    <property type="molecule type" value="Genomic_DNA"/>
</dbReference>
<organism evidence="1 2">
    <name type="scientific">Lactobacillus panisapium</name>
    <dbReference type="NCBI Taxonomy" id="2012495"/>
    <lineage>
        <taxon>Bacteria</taxon>
        <taxon>Bacillati</taxon>
        <taxon>Bacillota</taxon>
        <taxon>Bacilli</taxon>
        <taxon>Lactobacillales</taxon>
        <taxon>Lactobacillaceae</taxon>
        <taxon>Lactobacillus</taxon>
    </lineage>
</organism>
<sequence>MNNKRSRAVSRQKIQAAVIDLLKDHELQDLRVTTICQKAQINRSSFYDNYIDIYDLTDKLREYLVDEYQRLQDDISDPSFTILLQHIKDHQDLYRMFFKLNLQMGLAERFTDQKQQKNYFDQTFFRNGIVAVIGEWLKTDCAAPVAEIVEVIDAHHHCLEK</sequence>
<evidence type="ECO:0000313" key="1">
    <source>
        <dbReference type="EMBL" id="QYN52210.1"/>
    </source>
</evidence>
<dbReference type="RefSeq" id="WP_103752894.1">
    <property type="nucleotide sequence ID" value="NZ_CP048268.1"/>
</dbReference>
<dbReference type="Proteomes" id="UP000826550">
    <property type="component" value="Chromosome"/>
</dbReference>
<dbReference type="InterPro" id="IPR050624">
    <property type="entry name" value="HTH-type_Tx_Regulator"/>
</dbReference>
<evidence type="ECO:0000313" key="2">
    <source>
        <dbReference type="Proteomes" id="UP000826550"/>
    </source>
</evidence>
<proteinExistence type="predicted"/>
<gene>
    <name evidence="1" type="ORF">GYM71_01675</name>
</gene>